<accession>A0A936ZBR2</accession>
<dbReference type="Proteomes" id="UP000605848">
    <property type="component" value="Unassembled WGS sequence"/>
</dbReference>
<reference evidence="2" key="1">
    <citation type="submission" date="2021-01" db="EMBL/GenBank/DDBJ databases">
        <title>Microvirga sp.</title>
        <authorList>
            <person name="Kim M.K."/>
        </authorList>
    </citation>
    <scope>NUCLEOTIDE SEQUENCE</scope>
    <source>
        <strain evidence="2">5420S-16</strain>
    </source>
</reference>
<keyword evidence="3" id="KW-1185">Reference proteome</keyword>
<evidence type="ECO:0000313" key="2">
    <source>
        <dbReference type="EMBL" id="MBL0407856.1"/>
    </source>
</evidence>
<evidence type="ECO:0000313" key="3">
    <source>
        <dbReference type="Proteomes" id="UP000605848"/>
    </source>
</evidence>
<organism evidence="2 3">
    <name type="scientific">Microvirga aerilata</name>
    <dbReference type="NCBI Taxonomy" id="670292"/>
    <lineage>
        <taxon>Bacteria</taxon>
        <taxon>Pseudomonadati</taxon>
        <taxon>Pseudomonadota</taxon>
        <taxon>Alphaproteobacteria</taxon>
        <taxon>Hyphomicrobiales</taxon>
        <taxon>Methylobacteriaceae</taxon>
        <taxon>Microvirga</taxon>
    </lineage>
</organism>
<gene>
    <name evidence="2" type="ORF">JKG68_28540</name>
</gene>
<dbReference type="InterPro" id="IPR054189">
    <property type="entry name" value="DUF6894"/>
</dbReference>
<name>A0A936ZBR2_9HYPH</name>
<sequence length="77" mass="8506">MPRYYFHVQDGDGRDQDRVGTELPSIHEARSEAVNVARELCDLWDDLPPGALNTMAIGVADETGHIVLTVPFSVVIK</sequence>
<dbReference type="EMBL" id="JAEQMY010000119">
    <property type="protein sequence ID" value="MBL0407856.1"/>
    <property type="molecule type" value="Genomic_DNA"/>
</dbReference>
<evidence type="ECO:0000259" key="1">
    <source>
        <dbReference type="Pfam" id="PF21834"/>
    </source>
</evidence>
<feature type="domain" description="DUF6894" evidence="1">
    <location>
        <begin position="3"/>
        <end position="73"/>
    </location>
</feature>
<dbReference type="AlphaFoldDB" id="A0A936ZBR2"/>
<comment type="caution">
    <text evidence="2">The sequence shown here is derived from an EMBL/GenBank/DDBJ whole genome shotgun (WGS) entry which is preliminary data.</text>
</comment>
<proteinExistence type="predicted"/>
<dbReference type="Pfam" id="PF21834">
    <property type="entry name" value="DUF6894"/>
    <property type="match status" value="1"/>
</dbReference>
<dbReference type="RefSeq" id="WP_202065399.1">
    <property type="nucleotide sequence ID" value="NZ_JAEQMY010000119.1"/>
</dbReference>
<protein>
    <recommendedName>
        <fullName evidence="1">DUF6894 domain-containing protein</fullName>
    </recommendedName>
</protein>